<evidence type="ECO:0000256" key="7">
    <source>
        <dbReference type="ARBA" id="ARBA00023157"/>
    </source>
</evidence>
<keyword evidence="2" id="KW-0813">Transport</keyword>
<reference evidence="11" key="1">
    <citation type="submission" date="2021-02" db="EMBL/GenBank/DDBJ databases">
        <authorList>
            <person name="Nowell W R."/>
        </authorList>
    </citation>
    <scope>NUCLEOTIDE SEQUENCE</scope>
</reference>
<evidence type="ECO:0000256" key="1">
    <source>
        <dbReference type="ARBA" id="ARBA00004308"/>
    </source>
</evidence>
<sequence>MQILNIVLIVCFSSLILGDNSCIFKHPTQGFINLTSIGLRNGQPRFPDYQPSSSPGYTYSFNPCFPFMENGCQNAAVCQTTIDQQYSFTLATQNSAKWTVDSNMKPTLTYTYGSKTVSVSMICSDNVIDEFEALGEDYVNHYSMRLWSRCACWNGCSNSTPLTTRTTSRPSPATTTHTIYSSSCRYKDSRYGTIDLSSIGNLNGDATFKDVYSNNYFWSYNPCYTFSEENCINVAGCQIDRTRQISYDIGLQRNAYWINMNKTNNLIPSIVYPSSSMNRRLTVQLICDRSLSSDHLKVLDEVSPGEYVMQLTSRCACWDGCIEPKPFPNNWDFYMIMGIAAGVVFVIFLIMMTCLFCSKPKQRYPVMIVNEKTPIFKSAY</sequence>
<feature type="domain" description="MRH" evidence="10">
    <location>
        <begin position="20"/>
        <end position="154"/>
    </location>
</feature>
<feature type="domain" description="MRH" evidence="10">
    <location>
        <begin position="182"/>
        <end position="319"/>
    </location>
</feature>
<feature type="transmembrane region" description="Helical" evidence="8">
    <location>
        <begin position="333"/>
        <end position="357"/>
    </location>
</feature>
<dbReference type="PROSITE" id="PS51914">
    <property type="entry name" value="MRH"/>
    <property type="match status" value="2"/>
</dbReference>
<dbReference type="EMBL" id="CAJNOG010000142">
    <property type="protein sequence ID" value="CAF1001425.1"/>
    <property type="molecule type" value="Genomic_DNA"/>
</dbReference>
<evidence type="ECO:0000256" key="4">
    <source>
        <dbReference type="ARBA" id="ARBA00022729"/>
    </source>
</evidence>
<organism evidence="11 12">
    <name type="scientific">Adineta steineri</name>
    <dbReference type="NCBI Taxonomy" id="433720"/>
    <lineage>
        <taxon>Eukaryota</taxon>
        <taxon>Metazoa</taxon>
        <taxon>Spiralia</taxon>
        <taxon>Gnathifera</taxon>
        <taxon>Rotifera</taxon>
        <taxon>Eurotatoria</taxon>
        <taxon>Bdelloidea</taxon>
        <taxon>Adinetida</taxon>
        <taxon>Adinetidae</taxon>
        <taxon>Adineta</taxon>
    </lineage>
</organism>
<comment type="caution">
    <text evidence="11">The sequence shown here is derived from an EMBL/GenBank/DDBJ whole genome shotgun (WGS) entry which is preliminary data.</text>
</comment>
<accession>A0A814GUN7</accession>
<keyword evidence="7" id="KW-1015">Disulfide bond</keyword>
<gene>
    <name evidence="11" type="ORF">JYZ213_LOCUS16018</name>
</gene>
<dbReference type="PANTHER" id="PTHR15071">
    <property type="entry name" value="MANNOSE-6-PHOSPHATE RECEPTOR FAMILY MEMBER"/>
    <property type="match status" value="1"/>
</dbReference>
<dbReference type="GO" id="GO:0000139">
    <property type="term" value="C:Golgi membrane"/>
    <property type="evidence" value="ECO:0007669"/>
    <property type="project" value="UniProtKB-SubCell"/>
</dbReference>
<proteinExistence type="predicted"/>
<keyword evidence="5 8" id="KW-1133">Transmembrane helix</keyword>
<name>A0A814GUN7_9BILA</name>
<evidence type="ECO:0000256" key="8">
    <source>
        <dbReference type="SAM" id="Phobius"/>
    </source>
</evidence>
<dbReference type="GO" id="GO:0010008">
    <property type="term" value="C:endosome membrane"/>
    <property type="evidence" value="ECO:0007669"/>
    <property type="project" value="UniProtKB-SubCell"/>
</dbReference>
<keyword evidence="6 8" id="KW-0472">Membrane</keyword>
<feature type="chain" id="PRO_5032796977" description="MRH domain-containing protein" evidence="9">
    <location>
        <begin position="19"/>
        <end position="380"/>
    </location>
</feature>
<evidence type="ECO:0000256" key="3">
    <source>
        <dbReference type="ARBA" id="ARBA00022692"/>
    </source>
</evidence>
<protein>
    <recommendedName>
        <fullName evidence="10">MRH domain-containing protein</fullName>
    </recommendedName>
</protein>
<dbReference type="GO" id="GO:0005802">
    <property type="term" value="C:trans-Golgi network"/>
    <property type="evidence" value="ECO:0007669"/>
    <property type="project" value="TreeGrafter"/>
</dbReference>
<evidence type="ECO:0000256" key="6">
    <source>
        <dbReference type="ARBA" id="ARBA00023136"/>
    </source>
</evidence>
<dbReference type="Proteomes" id="UP000663845">
    <property type="component" value="Unassembled WGS sequence"/>
</dbReference>
<dbReference type="InterPro" id="IPR009011">
    <property type="entry name" value="Man6P_isomerase_rcpt-bd_dom_sf"/>
</dbReference>
<dbReference type="Gene3D" id="2.70.130.10">
    <property type="entry name" value="Mannose-6-phosphate receptor binding domain"/>
    <property type="match status" value="2"/>
</dbReference>
<evidence type="ECO:0000256" key="5">
    <source>
        <dbReference type="ARBA" id="ARBA00022989"/>
    </source>
</evidence>
<comment type="subcellular location">
    <subcellularLocation>
        <location evidence="1">Endomembrane system</location>
    </subcellularLocation>
</comment>
<evidence type="ECO:0000256" key="2">
    <source>
        <dbReference type="ARBA" id="ARBA00022448"/>
    </source>
</evidence>
<evidence type="ECO:0000313" key="12">
    <source>
        <dbReference type="Proteomes" id="UP000663845"/>
    </source>
</evidence>
<dbReference type="InterPro" id="IPR044865">
    <property type="entry name" value="MRH_dom"/>
</dbReference>
<evidence type="ECO:0000313" key="11">
    <source>
        <dbReference type="EMBL" id="CAF1001425.1"/>
    </source>
</evidence>
<keyword evidence="4 9" id="KW-0732">Signal</keyword>
<evidence type="ECO:0000259" key="10">
    <source>
        <dbReference type="PROSITE" id="PS51914"/>
    </source>
</evidence>
<evidence type="ECO:0000256" key="9">
    <source>
        <dbReference type="SAM" id="SignalP"/>
    </source>
</evidence>
<dbReference type="AlphaFoldDB" id="A0A814GUN7"/>
<dbReference type="SUPFAM" id="SSF50911">
    <property type="entry name" value="Mannose 6-phosphate receptor domain"/>
    <property type="match status" value="2"/>
</dbReference>
<feature type="signal peptide" evidence="9">
    <location>
        <begin position="1"/>
        <end position="18"/>
    </location>
</feature>
<dbReference type="PANTHER" id="PTHR15071:SF0">
    <property type="entry name" value="MANNOSE 6-PHOSPHATE RECEPTOR-LIKE PROTEIN 1"/>
    <property type="match status" value="1"/>
</dbReference>
<keyword evidence="3 8" id="KW-0812">Transmembrane</keyword>